<accession>A0A1G2G585</accession>
<organism evidence="1 2">
    <name type="scientific">Candidatus Ryanbacteria bacterium RIFCSPHIGHO2_01_FULL_48_27</name>
    <dbReference type="NCBI Taxonomy" id="1802115"/>
    <lineage>
        <taxon>Bacteria</taxon>
        <taxon>Candidatus Ryaniibacteriota</taxon>
    </lineage>
</organism>
<evidence type="ECO:0000313" key="2">
    <source>
        <dbReference type="Proteomes" id="UP000177785"/>
    </source>
</evidence>
<evidence type="ECO:0000313" key="1">
    <source>
        <dbReference type="EMBL" id="OGZ45423.1"/>
    </source>
</evidence>
<dbReference type="STRING" id="1802115.A2756_00185"/>
<dbReference type="EMBL" id="MHNL01000006">
    <property type="protein sequence ID" value="OGZ45423.1"/>
    <property type="molecule type" value="Genomic_DNA"/>
</dbReference>
<name>A0A1G2G585_9BACT</name>
<reference evidence="1 2" key="1">
    <citation type="journal article" date="2016" name="Nat. Commun.">
        <title>Thousands of microbial genomes shed light on interconnected biogeochemical processes in an aquifer system.</title>
        <authorList>
            <person name="Anantharaman K."/>
            <person name="Brown C.T."/>
            <person name="Hug L.A."/>
            <person name="Sharon I."/>
            <person name="Castelle C.J."/>
            <person name="Probst A.J."/>
            <person name="Thomas B.C."/>
            <person name="Singh A."/>
            <person name="Wilkins M.J."/>
            <person name="Karaoz U."/>
            <person name="Brodie E.L."/>
            <person name="Williams K.H."/>
            <person name="Hubbard S.S."/>
            <person name="Banfield J.F."/>
        </authorList>
    </citation>
    <scope>NUCLEOTIDE SEQUENCE [LARGE SCALE GENOMIC DNA]</scope>
</reference>
<proteinExistence type="predicted"/>
<dbReference type="Gene3D" id="3.40.50.10600">
    <property type="entry name" value="SpoIIaa-like domains"/>
    <property type="match status" value="1"/>
</dbReference>
<evidence type="ECO:0008006" key="3">
    <source>
        <dbReference type="Google" id="ProtNLM"/>
    </source>
</evidence>
<comment type="caution">
    <text evidence="1">The sequence shown here is derived from an EMBL/GenBank/DDBJ whole genome shotgun (WGS) entry which is preliminary data.</text>
</comment>
<dbReference type="Proteomes" id="UP000177785">
    <property type="component" value="Unassembled WGS sequence"/>
</dbReference>
<dbReference type="AlphaFoldDB" id="A0A1G2G585"/>
<dbReference type="InterPro" id="IPR038396">
    <property type="entry name" value="SpoIIAA-like_sf"/>
</dbReference>
<gene>
    <name evidence="1" type="ORF">A2756_00185</name>
</gene>
<sequence>MMQGTEHFEVEIDRNNIIHARIGGDLHHDTMPAFMAWAHTLRTTVRDVYNRKGGKVRAIIDISELTSYDTEILAALAQLMKDNEPYILKSATFGGNAYIVLAQDILLALSGRTNLKAFKTEAEASEWVASA</sequence>
<protein>
    <recommendedName>
        <fullName evidence="3">STAS/SEC14 domain-containing protein</fullName>
    </recommendedName>
</protein>